<feature type="signal peptide" evidence="10">
    <location>
        <begin position="1"/>
        <end position="22"/>
    </location>
</feature>
<sequence length="511" mass="53922">MKLQTRIVLLCSVALLSMAVLAAVSLSTLRQSMMQERTAQLSRLVTLAHAALENLHKQEQSGKMSRADAQEEGKRIIGSFIKGDQYFFVRGFTNDVNYVHPNPKRVGIVDAKGGKEAGVRYRAALEGKAIGTVVAKGTRPGAKEEVDKLYAVVKFAPWDWTIGFGDYIDDIDDAFWHNTAILLAIGGMLMLVIAGMAWSMLRAVVRQLGGEPQYAADIVTRIAGGDLTVQVATDPKDRTSLLFAIQTMRDNLARMVAQVRASTDTITTASAEIATGNHNLANRTEAQAGALQETASAMEELTSTVQQNAQNAQQVNQLALSASGIAVKGGAVVDQVVDTMGSINASSRKIVDIISVIDGIAFQTNILALNAAVEAARAGDQGRGFAVVASEVRSLAQRSAAAAKEIKTLIDDSVAKVGSGTTLVEQAGVTMREVVTSVQRVTEMVGEISAASSEQGAGIAQINQSVAHMDQATQQNAALVEESVAAAQLLSNQAVGLSTAVSVFKLEQAGA</sequence>
<evidence type="ECO:0000256" key="7">
    <source>
        <dbReference type="ARBA" id="ARBA00029447"/>
    </source>
</evidence>
<evidence type="ECO:0000256" key="8">
    <source>
        <dbReference type="PROSITE-ProRule" id="PRU00284"/>
    </source>
</evidence>
<evidence type="ECO:0000256" key="3">
    <source>
        <dbReference type="ARBA" id="ARBA00022481"/>
    </source>
</evidence>
<keyword evidence="13" id="KW-1185">Reference proteome</keyword>
<evidence type="ECO:0000259" key="11">
    <source>
        <dbReference type="PROSITE" id="PS50111"/>
    </source>
</evidence>
<dbReference type="InterPro" id="IPR004089">
    <property type="entry name" value="MCPsignal_dom"/>
</dbReference>
<reference evidence="12" key="1">
    <citation type="submission" date="2022-09" db="EMBL/GenBank/DDBJ databases">
        <title>The complete genome of Acidovorax sp. 5MLIR.</title>
        <authorList>
            <person name="Liu L."/>
            <person name="Yue J."/>
            <person name="Yang F."/>
            <person name="Yuan J."/>
            <person name="Li L."/>
        </authorList>
    </citation>
    <scope>NUCLEOTIDE SEQUENCE</scope>
    <source>
        <strain evidence="12">5MLIR</strain>
        <plasmid evidence="12">unnamed1</plasmid>
    </source>
</reference>
<evidence type="ECO:0000256" key="1">
    <source>
        <dbReference type="ARBA" id="ARBA00004651"/>
    </source>
</evidence>
<dbReference type="PANTHER" id="PTHR43531:SF14">
    <property type="entry name" value="METHYL-ACCEPTING CHEMOTAXIS PROTEIN I-RELATED"/>
    <property type="match status" value="1"/>
</dbReference>
<dbReference type="Gene3D" id="1.10.287.950">
    <property type="entry name" value="Methyl-accepting chemotaxis protein"/>
    <property type="match status" value="1"/>
</dbReference>
<accession>A0ABY6GEE6</accession>
<keyword evidence="3" id="KW-0488">Methylation</keyword>
<feature type="chain" id="PRO_5046840566" evidence="10">
    <location>
        <begin position="23"/>
        <end position="511"/>
    </location>
</feature>
<evidence type="ECO:0000256" key="10">
    <source>
        <dbReference type="SAM" id="SignalP"/>
    </source>
</evidence>
<keyword evidence="2" id="KW-1003">Cell membrane</keyword>
<evidence type="ECO:0000256" key="4">
    <source>
        <dbReference type="ARBA" id="ARBA00022692"/>
    </source>
</evidence>
<keyword evidence="8" id="KW-0807">Transducer</keyword>
<feature type="domain" description="Methyl-accepting transducer" evidence="11">
    <location>
        <begin position="262"/>
        <end position="491"/>
    </location>
</feature>
<feature type="transmembrane region" description="Helical" evidence="9">
    <location>
        <begin position="175"/>
        <end position="198"/>
    </location>
</feature>
<dbReference type="Proteomes" id="UP001162800">
    <property type="component" value="Plasmid unnamed1"/>
</dbReference>
<evidence type="ECO:0000313" key="12">
    <source>
        <dbReference type="EMBL" id="UYG53476.1"/>
    </source>
</evidence>
<dbReference type="SUPFAM" id="SSF58104">
    <property type="entry name" value="Methyl-accepting chemotaxis protein (MCP) signaling domain"/>
    <property type="match status" value="1"/>
</dbReference>
<dbReference type="EMBL" id="CP106882">
    <property type="protein sequence ID" value="UYG53476.1"/>
    <property type="molecule type" value="Genomic_DNA"/>
</dbReference>
<geneLocation type="plasmid" evidence="12 13">
    <name>unnamed1</name>
</geneLocation>
<proteinExistence type="inferred from homology"/>
<dbReference type="PRINTS" id="PR00260">
    <property type="entry name" value="CHEMTRNSDUCR"/>
</dbReference>
<evidence type="ECO:0000256" key="6">
    <source>
        <dbReference type="ARBA" id="ARBA00023136"/>
    </source>
</evidence>
<dbReference type="InterPro" id="IPR004090">
    <property type="entry name" value="Chemotax_Me-accpt_rcpt"/>
</dbReference>
<keyword evidence="4 9" id="KW-0812">Transmembrane</keyword>
<organism evidence="12 13">
    <name type="scientific">Comamonas endophytica</name>
    <dbReference type="NCBI Taxonomy" id="2949090"/>
    <lineage>
        <taxon>Bacteria</taxon>
        <taxon>Pseudomonadati</taxon>
        <taxon>Pseudomonadota</taxon>
        <taxon>Betaproteobacteria</taxon>
        <taxon>Burkholderiales</taxon>
        <taxon>Comamonadaceae</taxon>
        <taxon>Comamonas</taxon>
    </lineage>
</organism>
<name>A0ABY6GEE6_9BURK</name>
<evidence type="ECO:0000313" key="13">
    <source>
        <dbReference type="Proteomes" id="UP001162800"/>
    </source>
</evidence>
<comment type="subcellular location">
    <subcellularLocation>
        <location evidence="1">Cell membrane</location>
        <topology evidence="1">Multi-pass membrane protein</topology>
    </subcellularLocation>
</comment>
<dbReference type="CDD" id="cd11386">
    <property type="entry name" value="MCP_signal"/>
    <property type="match status" value="1"/>
</dbReference>
<dbReference type="Pfam" id="PF17200">
    <property type="entry name" value="sCache_2"/>
    <property type="match status" value="1"/>
</dbReference>
<comment type="similarity">
    <text evidence="7">Belongs to the methyl-accepting chemotaxis (MCP) protein family.</text>
</comment>
<dbReference type="PROSITE" id="PS50111">
    <property type="entry name" value="CHEMOTAXIS_TRANSDUC_2"/>
    <property type="match status" value="1"/>
</dbReference>
<dbReference type="RefSeq" id="WP_231043658.1">
    <property type="nucleotide sequence ID" value="NZ_CP106882.1"/>
</dbReference>
<protein>
    <submittedName>
        <fullName evidence="12">Methyl-accepting chemotaxis protein</fullName>
    </submittedName>
</protein>
<evidence type="ECO:0000256" key="2">
    <source>
        <dbReference type="ARBA" id="ARBA00022475"/>
    </source>
</evidence>
<dbReference type="PANTHER" id="PTHR43531">
    <property type="entry name" value="PROTEIN ICFG"/>
    <property type="match status" value="1"/>
</dbReference>
<evidence type="ECO:0000256" key="5">
    <source>
        <dbReference type="ARBA" id="ARBA00022989"/>
    </source>
</evidence>
<dbReference type="Gene3D" id="3.30.450.20">
    <property type="entry name" value="PAS domain"/>
    <property type="match status" value="1"/>
</dbReference>
<dbReference type="Pfam" id="PF00015">
    <property type="entry name" value="MCPsignal"/>
    <property type="match status" value="1"/>
</dbReference>
<keyword evidence="10" id="KW-0732">Signal</keyword>
<keyword evidence="6 9" id="KW-0472">Membrane</keyword>
<dbReference type="SMART" id="SM00283">
    <property type="entry name" value="MA"/>
    <property type="match status" value="1"/>
</dbReference>
<keyword evidence="12" id="KW-0614">Plasmid</keyword>
<keyword evidence="5 9" id="KW-1133">Transmembrane helix</keyword>
<dbReference type="InterPro" id="IPR033480">
    <property type="entry name" value="sCache_2"/>
</dbReference>
<gene>
    <name evidence="12" type="ORF">M9799_19085</name>
</gene>
<evidence type="ECO:0000256" key="9">
    <source>
        <dbReference type="SAM" id="Phobius"/>
    </source>
</evidence>
<dbReference type="SMART" id="SM01049">
    <property type="entry name" value="Cache_2"/>
    <property type="match status" value="1"/>
</dbReference>
<dbReference type="InterPro" id="IPR051310">
    <property type="entry name" value="MCP_chemotaxis"/>
</dbReference>